<dbReference type="Proteomes" id="UP000642748">
    <property type="component" value="Unassembled WGS sequence"/>
</dbReference>
<accession>A0A8J3QQ58</accession>
<comment type="caution">
    <text evidence="1">The sequence shown here is derived from an EMBL/GenBank/DDBJ whole genome shotgun (WGS) entry which is preliminary data.</text>
</comment>
<dbReference type="RefSeq" id="WP_203916828.1">
    <property type="nucleotide sequence ID" value="NZ_BONZ01000013.1"/>
</dbReference>
<dbReference type="AlphaFoldDB" id="A0A8J3QQ58"/>
<keyword evidence="2" id="KW-1185">Reference proteome</keyword>
<dbReference type="EMBL" id="BONZ01000013">
    <property type="protein sequence ID" value="GIH13146.1"/>
    <property type="molecule type" value="Genomic_DNA"/>
</dbReference>
<evidence type="ECO:0000313" key="1">
    <source>
        <dbReference type="EMBL" id="GIH13146.1"/>
    </source>
</evidence>
<name>A0A8J3QQ58_9ACTN</name>
<evidence type="ECO:0000313" key="2">
    <source>
        <dbReference type="Proteomes" id="UP000642748"/>
    </source>
</evidence>
<proteinExistence type="predicted"/>
<gene>
    <name evidence="1" type="ORF">Raf01_13180</name>
</gene>
<protein>
    <submittedName>
        <fullName evidence="1">Uncharacterized protein</fullName>
    </submittedName>
</protein>
<sequence length="160" mass="17468">MDLFARTFLPAAGDAGLSMPTISRHIPIFRRCIGPNDAVLLVSRCVRPDRPLAGEHLLVLSRGRLVVTHEGRLAHRIRLHLDAPIHELSYVTWAPDHRVSSLEFAATAIDGIRERFWIKARHPKAMSMLEATFGYVFHARPGGAAPAGSTHSTGGLAPVA</sequence>
<reference evidence="1" key="1">
    <citation type="submission" date="2021-01" db="EMBL/GenBank/DDBJ databases">
        <title>Whole genome shotgun sequence of Rugosimonospora africana NBRC 104875.</title>
        <authorList>
            <person name="Komaki H."/>
            <person name="Tamura T."/>
        </authorList>
    </citation>
    <scope>NUCLEOTIDE SEQUENCE</scope>
    <source>
        <strain evidence="1">NBRC 104875</strain>
    </source>
</reference>
<organism evidence="1 2">
    <name type="scientific">Rugosimonospora africana</name>
    <dbReference type="NCBI Taxonomy" id="556532"/>
    <lineage>
        <taxon>Bacteria</taxon>
        <taxon>Bacillati</taxon>
        <taxon>Actinomycetota</taxon>
        <taxon>Actinomycetes</taxon>
        <taxon>Micromonosporales</taxon>
        <taxon>Micromonosporaceae</taxon>
        <taxon>Rugosimonospora</taxon>
    </lineage>
</organism>